<dbReference type="EMBL" id="LBZM01000004">
    <property type="protein sequence ID" value="KKR72574.1"/>
    <property type="molecule type" value="Genomic_DNA"/>
</dbReference>
<dbReference type="PANTHER" id="PTHR43179">
    <property type="entry name" value="RHAMNOSYLTRANSFERASE WBBL"/>
    <property type="match status" value="1"/>
</dbReference>
<feature type="domain" description="Glycosyltransferase 2-like" evidence="1">
    <location>
        <begin position="5"/>
        <end position="162"/>
    </location>
</feature>
<dbReference type="SUPFAM" id="SSF53448">
    <property type="entry name" value="Nucleotide-diphospho-sugar transferases"/>
    <property type="match status" value="1"/>
</dbReference>
<comment type="caution">
    <text evidence="2">The sequence shown here is derived from an EMBL/GenBank/DDBJ whole genome shotgun (WGS) entry which is preliminary data.</text>
</comment>
<dbReference type="PANTHER" id="PTHR43179:SF7">
    <property type="entry name" value="RHAMNOSYLTRANSFERASE WBBL"/>
    <property type="match status" value="1"/>
</dbReference>
<keyword evidence="2" id="KW-0808">Transferase</keyword>
<evidence type="ECO:0000313" key="2">
    <source>
        <dbReference type="EMBL" id="KKR72574.1"/>
    </source>
</evidence>
<evidence type="ECO:0000313" key="3">
    <source>
        <dbReference type="Proteomes" id="UP000034664"/>
    </source>
</evidence>
<dbReference type="InterPro" id="IPR029044">
    <property type="entry name" value="Nucleotide-diphossugar_trans"/>
</dbReference>
<dbReference type="InterPro" id="IPR001173">
    <property type="entry name" value="Glyco_trans_2-like"/>
</dbReference>
<organism evidence="2 3">
    <name type="scientific">Candidatus Roizmanbacteria bacterium GW2011_GWB1_40_7</name>
    <dbReference type="NCBI Taxonomy" id="1618482"/>
    <lineage>
        <taxon>Bacteria</taxon>
        <taxon>Candidatus Roizmaniibacteriota</taxon>
    </lineage>
</organism>
<sequence length="289" mass="33303">MKKLSIIIVNYNTEQFLEKCLDSLGKIPNDWEVIVVDNGSRNRFKIKDLGYKIKTIYSKTNMGFAKANNRGIRESSGKFILLLNPDTIVSQDAINRVVDYLESHTDVGVATCRAELLSGAIDDASHRGFPTPWNALCHFTGLGTLFPKSVLLNGYHLGYQRMDRIHEIDACAGAFMMVRREAGDKVGWLDEDYFWYGEDLDFCYRIKQHGFKIMYIPNVSITHYKGVASGIKKHSQYISTADSQITKRAQQARFDVMRIFYEKHYKNKYPRFVTFLVNMGISMLKKWYV</sequence>
<evidence type="ECO:0000259" key="1">
    <source>
        <dbReference type="Pfam" id="PF00535"/>
    </source>
</evidence>
<gene>
    <name evidence="2" type="ORF">UU14_C0004G0005</name>
</gene>
<dbReference type="AlphaFoldDB" id="A0A0G0T6E0"/>
<proteinExistence type="predicted"/>
<dbReference type="Gene3D" id="3.90.550.10">
    <property type="entry name" value="Spore Coat Polysaccharide Biosynthesis Protein SpsA, Chain A"/>
    <property type="match status" value="1"/>
</dbReference>
<accession>A0A0G0T6E0</accession>
<name>A0A0G0T6E0_9BACT</name>
<dbReference type="Pfam" id="PF00535">
    <property type="entry name" value="Glycos_transf_2"/>
    <property type="match status" value="1"/>
</dbReference>
<dbReference type="CDD" id="cd04186">
    <property type="entry name" value="GT_2_like_c"/>
    <property type="match status" value="1"/>
</dbReference>
<dbReference type="GO" id="GO:0016740">
    <property type="term" value="F:transferase activity"/>
    <property type="evidence" value="ECO:0007669"/>
    <property type="project" value="UniProtKB-KW"/>
</dbReference>
<reference evidence="2 3" key="1">
    <citation type="journal article" date="2015" name="Nature">
        <title>rRNA introns, odd ribosomes, and small enigmatic genomes across a large radiation of phyla.</title>
        <authorList>
            <person name="Brown C.T."/>
            <person name="Hug L.A."/>
            <person name="Thomas B.C."/>
            <person name="Sharon I."/>
            <person name="Castelle C.J."/>
            <person name="Singh A."/>
            <person name="Wilkins M.J."/>
            <person name="Williams K.H."/>
            <person name="Banfield J.F."/>
        </authorList>
    </citation>
    <scope>NUCLEOTIDE SEQUENCE [LARGE SCALE GENOMIC DNA]</scope>
</reference>
<protein>
    <submittedName>
        <fullName evidence="2">Glycosyl transferase family 2</fullName>
    </submittedName>
</protein>
<dbReference type="Proteomes" id="UP000034664">
    <property type="component" value="Unassembled WGS sequence"/>
</dbReference>